<keyword evidence="4" id="KW-1185">Reference proteome</keyword>
<accession>A0A016VAR4</accession>
<dbReference type="Gene3D" id="3.40.33.10">
    <property type="entry name" value="CAP"/>
    <property type="match status" value="1"/>
</dbReference>
<dbReference type="OrthoDB" id="5875953at2759"/>
<keyword evidence="1" id="KW-0732">Signal</keyword>
<dbReference type="Pfam" id="PF00188">
    <property type="entry name" value="CAP"/>
    <property type="match status" value="1"/>
</dbReference>
<dbReference type="EMBL" id="JARK01001349">
    <property type="protein sequence ID" value="EYC24510.1"/>
    <property type="molecule type" value="Genomic_DNA"/>
</dbReference>
<evidence type="ECO:0000313" key="4">
    <source>
        <dbReference type="Proteomes" id="UP000024635"/>
    </source>
</evidence>
<organism evidence="3 4">
    <name type="scientific">Ancylostoma ceylanicum</name>
    <dbReference type="NCBI Taxonomy" id="53326"/>
    <lineage>
        <taxon>Eukaryota</taxon>
        <taxon>Metazoa</taxon>
        <taxon>Ecdysozoa</taxon>
        <taxon>Nematoda</taxon>
        <taxon>Chromadorea</taxon>
        <taxon>Rhabditida</taxon>
        <taxon>Rhabditina</taxon>
        <taxon>Rhabditomorpha</taxon>
        <taxon>Strongyloidea</taxon>
        <taxon>Ancylostomatidae</taxon>
        <taxon>Ancylostomatinae</taxon>
        <taxon>Ancylostoma</taxon>
    </lineage>
</organism>
<proteinExistence type="predicted"/>
<reference evidence="4" key="1">
    <citation type="journal article" date="2015" name="Nat. Genet.">
        <title>The genome and transcriptome of the zoonotic hookworm Ancylostoma ceylanicum identify infection-specific gene families.</title>
        <authorList>
            <person name="Schwarz E.M."/>
            <person name="Hu Y."/>
            <person name="Antoshechkin I."/>
            <person name="Miller M.M."/>
            <person name="Sternberg P.W."/>
            <person name="Aroian R.V."/>
        </authorList>
    </citation>
    <scope>NUCLEOTIDE SEQUENCE</scope>
    <source>
        <strain evidence="4">HY135</strain>
    </source>
</reference>
<feature type="domain" description="SCP" evidence="2">
    <location>
        <begin position="35"/>
        <end position="203"/>
    </location>
</feature>
<dbReference type="Proteomes" id="UP000024635">
    <property type="component" value="Unassembled WGS sequence"/>
</dbReference>
<feature type="chain" id="PRO_5001493290" description="SCP domain-containing protein" evidence="1">
    <location>
        <begin position="22"/>
        <end position="211"/>
    </location>
</feature>
<comment type="caution">
    <text evidence="3">The sequence shown here is derived from an EMBL/GenBank/DDBJ whole genome shotgun (WGS) entry which is preliminary data.</text>
</comment>
<dbReference type="SUPFAM" id="SSF55797">
    <property type="entry name" value="PR-1-like"/>
    <property type="match status" value="1"/>
</dbReference>
<evidence type="ECO:0000256" key="1">
    <source>
        <dbReference type="SAM" id="SignalP"/>
    </source>
</evidence>
<dbReference type="AlphaFoldDB" id="A0A016VAR4"/>
<sequence>MTKLVFNVLVVISLLPELCGGVRPFCPDGYLDKKTIDEYILKTVNARRQALTGGKQRNGETGTNLPAAKDMTKVRWSCELEQIAIAALGTTCVSQRRVNPKGLADFFHHESNIDGNYSPQKTLRNVLKAYLVQIDSFYLDVPSGATEVNYNGDEQLETYANLVRSANKEIGCAINGCSGTRKDSKVGEGTAMYCVLNSRNIRKGETIYESA</sequence>
<evidence type="ECO:0000259" key="2">
    <source>
        <dbReference type="SMART" id="SM00198"/>
    </source>
</evidence>
<protein>
    <recommendedName>
        <fullName evidence="2">SCP domain-containing protein</fullName>
    </recommendedName>
</protein>
<name>A0A016VAR4_9BILA</name>
<dbReference type="InterPro" id="IPR035940">
    <property type="entry name" value="CAP_sf"/>
</dbReference>
<dbReference type="InterPro" id="IPR014044">
    <property type="entry name" value="CAP_dom"/>
</dbReference>
<feature type="signal peptide" evidence="1">
    <location>
        <begin position="1"/>
        <end position="21"/>
    </location>
</feature>
<dbReference type="SMART" id="SM00198">
    <property type="entry name" value="SCP"/>
    <property type="match status" value="1"/>
</dbReference>
<gene>
    <name evidence="3" type="primary">Acey_s0013.g1938</name>
    <name evidence="3" type="synonym">ASP-s0013.g1938</name>
    <name evidence="3" type="ORF">Y032_0013g1938</name>
</gene>
<evidence type="ECO:0000313" key="3">
    <source>
        <dbReference type="EMBL" id="EYC24510.1"/>
    </source>
</evidence>